<keyword evidence="5" id="KW-1003">Cell membrane</keyword>
<evidence type="ECO:0000313" key="18">
    <source>
        <dbReference type="Proteomes" id="UP000460257"/>
    </source>
</evidence>
<keyword evidence="11" id="KW-1006">Bacterial flagellum protein export</keyword>
<keyword evidence="7" id="KW-1005">Bacterial flagellum biogenesis</keyword>
<dbReference type="InterPro" id="IPR027417">
    <property type="entry name" value="P-loop_NTPase"/>
</dbReference>
<keyword evidence="6" id="KW-0547">Nucleotide-binding</keyword>
<dbReference type="SMART" id="SM00382">
    <property type="entry name" value="AAA"/>
    <property type="match status" value="1"/>
</dbReference>
<gene>
    <name evidence="17" type="primary">flhF</name>
    <name evidence="17" type="ORF">FRC54_05685</name>
</gene>
<comment type="function">
    <text evidence="12">Necessary for flagellar biosynthesis. May be involved in translocation of the flagellum.</text>
</comment>
<evidence type="ECO:0000256" key="6">
    <source>
        <dbReference type="ARBA" id="ARBA00022741"/>
    </source>
</evidence>
<dbReference type="GO" id="GO:0005886">
    <property type="term" value="C:plasma membrane"/>
    <property type="evidence" value="ECO:0007669"/>
    <property type="project" value="UniProtKB-SubCell"/>
</dbReference>
<evidence type="ECO:0000256" key="5">
    <source>
        <dbReference type="ARBA" id="ARBA00022475"/>
    </source>
</evidence>
<keyword evidence="17" id="KW-0282">Flagellum</keyword>
<name>A0A6N7IYI6_9FIRM</name>
<dbReference type="PANTHER" id="PTHR43134">
    <property type="entry name" value="SIGNAL RECOGNITION PARTICLE RECEPTOR SUBUNIT ALPHA"/>
    <property type="match status" value="1"/>
</dbReference>
<feature type="region of interest" description="Disordered" evidence="14">
    <location>
        <begin position="141"/>
        <end position="208"/>
    </location>
</feature>
<keyword evidence="17" id="KW-0969">Cilium</keyword>
<keyword evidence="17" id="KW-0966">Cell projection</keyword>
<evidence type="ECO:0000256" key="7">
    <source>
        <dbReference type="ARBA" id="ARBA00022795"/>
    </source>
</evidence>
<dbReference type="CDD" id="cd17873">
    <property type="entry name" value="FlhF"/>
    <property type="match status" value="1"/>
</dbReference>
<keyword evidence="8" id="KW-0653">Protein transport</keyword>
<accession>A0A6N7IYI6</accession>
<dbReference type="Gene3D" id="3.40.50.300">
    <property type="entry name" value="P-loop containing nucleotide triphosphate hydrolases"/>
    <property type="match status" value="1"/>
</dbReference>
<proteinExistence type="inferred from homology"/>
<keyword evidence="4" id="KW-0813">Transport</keyword>
<reference evidence="17" key="1">
    <citation type="journal article" date="2020" name="Appl. Environ. Microbiol.">
        <title>Medium-Chain Fatty Acid Synthesis by 'Candidatus Weimeria bifida' gen. nov., sp. nov., and 'Candidatus Pseudoramibacter fermentans' sp. nov.</title>
        <authorList>
            <person name="Scarborough M.J."/>
            <person name="Myers K.S."/>
            <person name="Donohue T.J."/>
            <person name="Noguera D.R."/>
        </authorList>
    </citation>
    <scope>NUCLEOTIDE SEQUENCE</scope>
    <source>
        <strain evidence="17">LCO1.1</strain>
    </source>
</reference>
<keyword evidence="10" id="KW-0472">Membrane</keyword>
<feature type="compositionally biased region" description="Basic and acidic residues" evidence="14">
    <location>
        <begin position="151"/>
        <end position="169"/>
    </location>
</feature>
<evidence type="ECO:0000259" key="16">
    <source>
        <dbReference type="SMART" id="SM00962"/>
    </source>
</evidence>
<dbReference type="Pfam" id="PF00448">
    <property type="entry name" value="SRP54"/>
    <property type="match status" value="1"/>
</dbReference>
<evidence type="ECO:0000256" key="11">
    <source>
        <dbReference type="ARBA" id="ARBA00023225"/>
    </source>
</evidence>
<evidence type="ECO:0000256" key="4">
    <source>
        <dbReference type="ARBA" id="ARBA00022448"/>
    </source>
</evidence>
<evidence type="ECO:0000256" key="10">
    <source>
        <dbReference type="ARBA" id="ARBA00023136"/>
    </source>
</evidence>
<sequence>MTINKYSGKTKEEAINAAKQDLGPAAVIMNVREVRPGGLFGIFKKSTYEVTAAIEDDYQSSDKSVKTPPYKVDTKKSEDGTSNFSAVADEKIDLSAAPVGNSAISHYKKKNATPIKTKPMEEKSEIDADQLKSAFEAVSRVIEEPASSESEPEKETNEEHKKEEPEKEFVPLTPRQARTSEEETEKKHEEETAKVVRTEDNASDTGFTSRGAESYLGFVRMLYNKLIDHEVDERYVNQALSDLDGMIEAGNSMDYLLTNVYQKMVLKIGVPHQIEIKSEGAPSVVFLVGPTGVGKTTTLAKMASNFKVAMNKKVAFLTADTFRIAAAEQLSTYADILDVKITVLMSPEDIVAALNENKDNDVIFVDTVGFSHNNQEQQKNLSKLLSLVPAKYNKQVYLVLSATTKYNDLKHIVKTYNEITDFSIIFTKLDETENFGNIYNIRQFSGKNLSYITNGQKVPEDIAVLDPQKLVKNLLGGE</sequence>
<feature type="domain" description="SRP54-type proteins GTP-binding" evidence="16">
    <location>
        <begin position="282"/>
        <end position="476"/>
    </location>
</feature>
<dbReference type="FunFam" id="3.40.50.300:FF:000695">
    <property type="entry name" value="Flagellar biosynthesis regulator FlhF"/>
    <property type="match status" value="1"/>
</dbReference>
<evidence type="ECO:0000256" key="8">
    <source>
        <dbReference type="ARBA" id="ARBA00022927"/>
    </source>
</evidence>
<dbReference type="AlphaFoldDB" id="A0A6N7IYI6"/>
<feature type="compositionally biased region" description="Basic and acidic residues" evidence="14">
    <location>
        <begin position="178"/>
        <end position="200"/>
    </location>
</feature>
<evidence type="ECO:0000256" key="3">
    <source>
        <dbReference type="ARBA" id="ARBA00014919"/>
    </source>
</evidence>
<protein>
    <recommendedName>
        <fullName evidence="3 13">Flagellar biosynthesis protein FlhF</fullName>
    </recommendedName>
</protein>
<organism evidence="17 18">
    <name type="scientific">Candidatus Weimeria bifida</name>
    <dbReference type="NCBI Taxonomy" id="2599074"/>
    <lineage>
        <taxon>Bacteria</taxon>
        <taxon>Bacillati</taxon>
        <taxon>Bacillota</taxon>
        <taxon>Clostridia</taxon>
        <taxon>Lachnospirales</taxon>
        <taxon>Lachnospiraceae</taxon>
        <taxon>Candidatus Weimeria</taxon>
    </lineage>
</organism>
<feature type="region of interest" description="Disordered" evidence="14">
    <location>
        <begin position="59"/>
        <end position="81"/>
    </location>
</feature>
<dbReference type="EMBL" id="VOGC01000006">
    <property type="protein sequence ID" value="MQN01406.1"/>
    <property type="molecule type" value="Genomic_DNA"/>
</dbReference>
<evidence type="ECO:0000313" key="17">
    <source>
        <dbReference type="EMBL" id="MQN01406.1"/>
    </source>
</evidence>
<comment type="caution">
    <text evidence="17">The sequence shown here is derived from an EMBL/GenBank/DDBJ whole genome shotgun (WGS) entry which is preliminary data.</text>
</comment>
<keyword evidence="18" id="KW-1185">Reference proteome</keyword>
<dbReference type="SUPFAM" id="SSF52540">
    <property type="entry name" value="P-loop containing nucleoside triphosphate hydrolases"/>
    <property type="match status" value="1"/>
</dbReference>
<comment type="similarity">
    <text evidence="2">Belongs to the GTP-binding SRP family.</text>
</comment>
<dbReference type="InterPro" id="IPR020006">
    <property type="entry name" value="FlhF"/>
</dbReference>
<evidence type="ECO:0000256" key="12">
    <source>
        <dbReference type="ARBA" id="ARBA00025337"/>
    </source>
</evidence>
<dbReference type="InterPro" id="IPR047040">
    <property type="entry name" value="FlhF__GTPase_dom"/>
</dbReference>
<evidence type="ECO:0000256" key="13">
    <source>
        <dbReference type="NCBIfam" id="TIGR03499"/>
    </source>
</evidence>
<keyword evidence="9" id="KW-0342">GTP-binding</keyword>
<dbReference type="GO" id="GO:0006614">
    <property type="term" value="P:SRP-dependent cotranslational protein targeting to membrane"/>
    <property type="evidence" value="ECO:0007669"/>
    <property type="project" value="UniProtKB-UniRule"/>
</dbReference>
<evidence type="ECO:0000256" key="1">
    <source>
        <dbReference type="ARBA" id="ARBA00004413"/>
    </source>
</evidence>
<feature type="domain" description="AAA+ ATPase" evidence="15">
    <location>
        <begin position="281"/>
        <end position="430"/>
    </location>
</feature>
<dbReference type="GO" id="GO:0005525">
    <property type="term" value="F:GTP binding"/>
    <property type="evidence" value="ECO:0007669"/>
    <property type="project" value="UniProtKB-UniRule"/>
</dbReference>
<dbReference type="Proteomes" id="UP000460257">
    <property type="component" value="Unassembled WGS sequence"/>
</dbReference>
<dbReference type="InterPro" id="IPR000897">
    <property type="entry name" value="SRP54_GTPase_dom"/>
</dbReference>
<comment type="subcellular location">
    <subcellularLocation>
        <location evidence="1">Cell membrane</location>
        <topology evidence="1">Peripheral membrane protein</topology>
        <orientation evidence="1">Cytoplasmic side</orientation>
    </subcellularLocation>
</comment>
<dbReference type="PANTHER" id="PTHR43134:SF3">
    <property type="entry name" value="FLAGELLAR BIOSYNTHESIS PROTEIN FLHF"/>
    <property type="match status" value="1"/>
</dbReference>
<dbReference type="GO" id="GO:0005047">
    <property type="term" value="F:signal recognition particle binding"/>
    <property type="evidence" value="ECO:0007669"/>
    <property type="project" value="TreeGrafter"/>
</dbReference>
<dbReference type="GO" id="GO:0003924">
    <property type="term" value="F:GTPase activity"/>
    <property type="evidence" value="ECO:0007669"/>
    <property type="project" value="UniProtKB-UniRule"/>
</dbReference>
<dbReference type="InterPro" id="IPR003593">
    <property type="entry name" value="AAA+_ATPase"/>
</dbReference>
<dbReference type="GO" id="GO:0044781">
    <property type="term" value="P:bacterial-type flagellum organization"/>
    <property type="evidence" value="ECO:0007669"/>
    <property type="project" value="UniProtKB-UniRule"/>
</dbReference>
<evidence type="ECO:0000256" key="9">
    <source>
        <dbReference type="ARBA" id="ARBA00023134"/>
    </source>
</evidence>
<dbReference type="NCBIfam" id="TIGR03499">
    <property type="entry name" value="FlhF"/>
    <property type="match status" value="1"/>
</dbReference>
<dbReference type="Gene3D" id="1.20.120.1380">
    <property type="entry name" value="Flagellar FlhF biosynthesis protein, N domain"/>
    <property type="match status" value="1"/>
</dbReference>
<evidence type="ECO:0000259" key="15">
    <source>
        <dbReference type="SMART" id="SM00382"/>
    </source>
</evidence>
<evidence type="ECO:0000256" key="2">
    <source>
        <dbReference type="ARBA" id="ARBA00008531"/>
    </source>
</evidence>
<evidence type="ECO:0000256" key="14">
    <source>
        <dbReference type="SAM" id="MobiDB-lite"/>
    </source>
</evidence>
<dbReference type="SMART" id="SM00962">
    <property type="entry name" value="SRP54"/>
    <property type="match status" value="1"/>
</dbReference>
<dbReference type="GO" id="GO:0015031">
    <property type="term" value="P:protein transport"/>
    <property type="evidence" value="ECO:0007669"/>
    <property type="project" value="UniProtKB-KW"/>
</dbReference>